<dbReference type="RefSeq" id="WP_104481070.1">
    <property type="nucleotide sequence ID" value="NZ_CP154825.1"/>
</dbReference>
<keyword evidence="3 4" id="KW-0067">ATP-binding</keyword>
<dbReference type="GO" id="GO:0005524">
    <property type="term" value="F:ATP binding"/>
    <property type="evidence" value="ECO:0007669"/>
    <property type="project" value="UniProtKB-UniRule"/>
</dbReference>
<evidence type="ECO:0000313" key="7">
    <source>
        <dbReference type="Proteomes" id="UP000239203"/>
    </source>
</evidence>
<evidence type="ECO:0000256" key="4">
    <source>
        <dbReference type="PROSITE-ProRule" id="PRU00409"/>
    </source>
</evidence>
<keyword evidence="2 4" id="KW-0547">Nucleotide-binding</keyword>
<keyword evidence="1" id="KW-0436">Ligase</keyword>
<organism evidence="6 7">
    <name type="scientific">Actinokineospora auranticolor</name>
    <dbReference type="NCBI Taxonomy" id="155976"/>
    <lineage>
        <taxon>Bacteria</taxon>
        <taxon>Bacillati</taxon>
        <taxon>Actinomycetota</taxon>
        <taxon>Actinomycetes</taxon>
        <taxon>Pseudonocardiales</taxon>
        <taxon>Pseudonocardiaceae</taxon>
        <taxon>Actinokineospora</taxon>
    </lineage>
</organism>
<dbReference type="Gene3D" id="3.30.1490.20">
    <property type="entry name" value="ATP-grasp fold, A domain"/>
    <property type="match status" value="1"/>
</dbReference>
<dbReference type="InterPro" id="IPR013815">
    <property type="entry name" value="ATP_grasp_subdomain_1"/>
</dbReference>
<dbReference type="Gene3D" id="3.40.50.20">
    <property type="match status" value="1"/>
</dbReference>
<feature type="domain" description="ATP-grasp" evidence="5">
    <location>
        <begin position="119"/>
        <end position="310"/>
    </location>
</feature>
<dbReference type="GO" id="GO:0046872">
    <property type="term" value="F:metal ion binding"/>
    <property type="evidence" value="ECO:0007669"/>
    <property type="project" value="InterPro"/>
</dbReference>
<protein>
    <submittedName>
        <fullName evidence="6">Biotin carboxylase</fullName>
    </submittedName>
</protein>
<dbReference type="Proteomes" id="UP000239203">
    <property type="component" value="Unassembled WGS sequence"/>
</dbReference>
<dbReference type="InterPro" id="IPR005479">
    <property type="entry name" value="CPAse_ATP-bd"/>
</dbReference>
<name>A0A2S6GKD8_9PSEU</name>
<evidence type="ECO:0000259" key="5">
    <source>
        <dbReference type="PROSITE" id="PS50975"/>
    </source>
</evidence>
<dbReference type="AlphaFoldDB" id="A0A2S6GKD8"/>
<evidence type="ECO:0000256" key="3">
    <source>
        <dbReference type="ARBA" id="ARBA00022840"/>
    </source>
</evidence>
<dbReference type="EMBL" id="PTIX01000013">
    <property type="protein sequence ID" value="PPK65650.1"/>
    <property type="molecule type" value="Genomic_DNA"/>
</dbReference>
<evidence type="ECO:0000256" key="2">
    <source>
        <dbReference type="ARBA" id="ARBA00022741"/>
    </source>
</evidence>
<dbReference type="InterPro" id="IPR011761">
    <property type="entry name" value="ATP-grasp"/>
</dbReference>
<comment type="caution">
    <text evidence="6">The sequence shown here is derived from an EMBL/GenBank/DDBJ whole genome shotgun (WGS) entry which is preliminary data.</text>
</comment>
<dbReference type="SUPFAM" id="SSF56059">
    <property type="entry name" value="Glutathione synthetase ATP-binding domain-like"/>
    <property type="match status" value="1"/>
</dbReference>
<sequence>MSVLVVHRNPFEPFPYGSWLADYPGEVIVLAARDRILAAGEAIPADHPGVTRLELLPDFSDEEELFRIALALAEKFEVSAVVAHHEGDVLVAARVREHLGLAGAWPADVLPYRDKALMKRMLVAAGIEVAEHAVVRAPEEVWEFADEHGYPVVVKDVAGYNAIGLRILPERADLVPFPEPVLVEAFVPGRMCHVDGLVVGGRIVLAWASQYQYELSSFGTDPGARIDLTLDVDDPLSARLLALAERTIAALRLTNGRLTEHAFHAEVFHTPDDRLVVCEIGSRPGGAKIREVAAAIFGVNLGEYVTRAQVGLDLPLLADTLAGGPPPRPARMSGQVLMMKRPGAVRSVPEPPTEPWVSRFWRYAEPGGVIPPAAGSADFLLAAVATGADRAEAESRLRALGARFEAETVIEAVGEFGEGARS</sequence>
<dbReference type="Gene3D" id="3.30.470.20">
    <property type="entry name" value="ATP-grasp fold, B domain"/>
    <property type="match status" value="1"/>
</dbReference>
<dbReference type="Pfam" id="PF02786">
    <property type="entry name" value="CPSase_L_D2"/>
    <property type="match status" value="1"/>
</dbReference>
<evidence type="ECO:0000256" key="1">
    <source>
        <dbReference type="ARBA" id="ARBA00022598"/>
    </source>
</evidence>
<gene>
    <name evidence="6" type="ORF">CLV40_113134</name>
</gene>
<dbReference type="InterPro" id="IPR052032">
    <property type="entry name" value="ATP-dep_AA_Ligase"/>
</dbReference>
<accession>A0A2S6GKD8</accession>
<keyword evidence="7" id="KW-1185">Reference proteome</keyword>
<dbReference type="PROSITE" id="PS50975">
    <property type="entry name" value="ATP_GRASP"/>
    <property type="match status" value="1"/>
</dbReference>
<dbReference type="GO" id="GO:0016874">
    <property type="term" value="F:ligase activity"/>
    <property type="evidence" value="ECO:0007669"/>
    <property type="project" value="UniProtKB-KW"/>
</dbReference>
<dbReference type="PANTHER" id="PTHR43585:SF2">
    <property type="entry name" value="ATP-GRASP ENZYME FSQD"/>
    <property type="match status" value="1"/>
</dbReference>
<dbReference type="OrthoDB" id="150319at2"/>
<dbReference type="PANTHER" id="PTHR43585">
    <property type="entry name" value="FUMIPYRROLE BIOSYNTHESIS PROTEIN C"/>
    <property type="match status" value="1"/>
</dbReference>
<reference evidence="6 7" key="1">
    <citation type="submission" date="2018-02" db="EMBL/GenBank/DDBJ databases">
        <title>Genomic Encyclopedia of Archaeal and Bacterial Type Strains, Phase II (KMG-II): from individual species to whole genera.</title>
        <authorList>
            <person name="Goeker M."/>
        </authorList>
    </citation>
    <scope>NUCLEOTIDE SEQUENCE [LARGE SCALE GENOMIC DNA]</scope>
    <source>
        <strain evidence="6 7">YU 961-1</strain>
    </source>
</reference>
<proteinExistence type="predicted"/>
<evidence type="ECO:0000313" key="6">
    <source>
        <dbReference type="EMBL" id="PPK65650.1"/>
    </source>
</evidence>